<name>A0A837DB08_9PSEU</name>
<proteinExistence type="predicted"/>
<evidence type="ECO:0000313" key="1">
    <source>
        <dbReference type="EMBL" id="KHF43791.1"/>
    </source>
</evidence>
<organism evidence="1 2">
    <name type="scientific">Saccharomonospora viridis</name>
    <dbReference type="NCBI Taxonomy" id="1852"/>
    <lineage>
        <taxon>Bacteria</taxon>
        <taxon>Bacillati</taxon>
        <taxon>Actinomycetota</taxon>
        <taxon>Actinomycetes</taxon>
        <taxon>Pseudonocardiales</taxon>
        <taxon>Pseudonocardiaceae</taxon>
        <taxon>Saccharomonospora</taxon>
    </lineage>
</organism>
<comment type="caution">
    <text evidence="1">The sequence shown here is derived from an EMBL/GenBank/DDBJ whole genome shotgun (WGS) entry which is preliminary data.</text>
</comment>
<sequence>MPFDVSNGWPAALSGCVVTIRETGVSLGSLDLDDAEWRVLRAEPVFSLRIDDHPETHGRTTIHPDGTKTHREFEIPLTPVVVPPATLNHHDRAFWDWVMDTHGAEGRLLIWPESRRWWMVQEPDLELVLTCAPPGLFADESDVLSWWDFGTPRGRQEVEELAERYSVKWDE</sequence>
<dbReference type="Proteomes" id="UP000030848">
    <property type="component" value="Unassembled WGS sequence"/>
</dbReference>
<accession>A0A837DB08</accession>
<protein>
    <submittedName>
        <fullName evidence="1">Uncharacterized protein</fullName>
    </submittedName>
</protein>
<dbReference type="AlphaFoldDB" id="A0A837DB08"/>
<evidence type="ECO:0000313" key="2">
    <source>
        <dbReference type="Proteomes" id="UP000030848"/>
    </source>
</evidence>
<gene>
    <name evidence="1" type="ORF">MINT15_25160</name>
</gene>
<reference evidence="1 2" key="1">
    <citation type="submission" date="2014-10" db="EMBL/GenBank/DDBJ databases">
        <title>Genome sequence of Micropolyspora internatus JCM3315.</title>
        <authorList>
            <person name="Shin S.-K."/>
            <person name="Yi H."/>
        </authorList>
    </citation>
    <scope>NUCLEOTIDE SEQUENCE [LARGE SCALE GENOMIC DNA]</scope>
    <source>
        <strain evidence="1 2">JCM 3315</strain>
    </source>
</reference>
<dbReference type="EMBL" id="JRZE01000005">
    <property type="protein sequence ID" value="KHF43791.1"/>
    <property type="molecule type" value="Genomic_DNA"/>
</dbReference>